<organism evidence="1 2">
    <name type="scientific">Metarhizium brunneum</name>
    <dbReference type="NCBI Taxonomy" id="500148"/>
    <lineage>
        <taxon>Eukaryota</taxon>
        <taxon>Fungi</taxon>
        <taxon>Dikarya</taxon>
        <taxon>Ascomycota</taxon>
        <taxon>Pezizomycotina</taxon>
        <taxon>Sordariomycetes</taxon>
        <taxon>Hypocreomycetidae</taxon>
        <taxon>Hypocreales</taxon>
        <taxon>Clavicipitaceae</taxon>
        <taxon>Metarhizium</taxon>
    </lineage>
</organism>
<proteinExistence type="predicted"/>
<keyword evidence="2" id="KW-1185">Reference proteome</keyword>
<dbReference type="Proteomes" id="UP000510686">
    <property type="component" value="Chromosome 5"/>
</dbReference>
<dbReference type="KEGG" id="mbrn:90968095"/>
<name>A0A7D5V1G9_9HYPO</name>
<dbReference type="EMBL" id="CP058936">
    <property type="protein sequence ID" value="QLI71653.1"/>
    <property type="molecule type" value="Genomic_DNA"/>
</dbReference>
<dbReference type="GeneID" id="90968095"/>
<protein>
    <submittedName>
        <fullName evidence="1">Uncharacterized protein</fullName>
    </submittedName>
</protein>
<evidence type="ECO:0000313" key="2">
    <source>
        <dbReference type="Proteomes" id="UP000510686"/>
    </source>
</evidence>
<accession>A0A7D5V1G9</accession>
<gene>
    <name evidence="1" type="ORF">G6M90_00g088910</name>
</gene>
<dbReference type="RefSeq" id="XP_065987291.1">
    <property type="nucleotide sequence ID" value="XM_066131341.1"/>
</dbReference>
<dbReference type="AlphaFoldDB" id="A0A7D5V1G9"/>
<sequence>MANSGVEDFSKVASWRQCAPHHARHHVDEKRSSSNLVLEHYRYQPPFAVLSGDNSDRDDEKGKLAPQDAVIFAGFGDGRGWKMSLNAEN</sequence>
<reference evidence="1 2" key="1">
    <citation type="submission" date="2020-07" db="EMBL/GenBank/DDBJ databases">
        <title>Telomere length de novo assembly of all 7 chromosomes of the fungus, Metarhizium brunneum, using a novel assembly pipeline.</title>
        <authorList>
            <person name="Saud z."/>
            <person name="Kortsinoglou A."/>
            <person name="Kouvelis V.N."/>
            <person name="Butt T.M."/>
        </authorList>
    </citation>
    <scope>NUCLEOTIDE SEQUENCE [LARGE SCALE GENOMIC DNA]</scope>
    <source>
        <strain evidence="1 2">4556</strain>
    </source>
</reference>
<evidence type="ECO:0000313" key="1">
    <source>
        <dbReference type="EMBL" id="QLI71653.1"/>
    </source>
</evidence>